<dbReference type="EMBL" id="QAOT01000021">
    <property type="protein sequence ID" value="PTR13582.1"/>
    <property type="molecule type" value="Genomic_DNA"/>
</dbReference>
<dbReference type="Gene3D" id="3.40.30.10">
    <property type="entry name" value="Glutaredoxin"/>
    <property type="match status" value="1"/>
</dbReference>
<dbReference type="Proteomes" id="UP000244060">
    <property type="component" value="Unassembled WGS sequence"/>
</dbReference>
<comment type="caution">
    <text evidence="4">The sequence shown here is derived from an EMBL/GenBank/DDBJ whole genome shotgun (WGS) entry which is preliminary data.</text>
</comment>
<dbReference type="PANTHER" id="PTHR36450">
    <property type="entry name" value="THIOREDOXIN"/>
    <property type="match status" value="1"/>
</dbReference>
<organism evidence="4 5">
    <name type="scientific">Cereibacter azotoformans</name>
    <dbReference type="NCBI Taxonomy" id="43057"/>
    <lineage>
        <taxon>Bacteria</taxon>
        <taxon>Pseudomonadati</taxon>
        <taxon>Pseudomonadota</taxon>
        <taxon>Alphaproteobacteria</taxon>
        <taxon>Rhodobacterales</taxon>
        <taxon>Paracoccaceae</taxon>
        <taxon>Cereibacter</taxon>
    </lineage>
</organism>
<evidence type="ECO:0000259" key="3">
    <source>
        <dbReference type="Pfam" id="PF13192"/>
    </source>
</evidence>
<gene>
    <name evidence="4" type="ORF">C8J28_12173</name>
</gene>
<feature type="active site" description="Nucleophile" evidence="1">
    <location>
        <position position="10"/>
    </location>
</feature>
<keyword evidence="2" id="KW-0676">Redox-active center</keyword>
<dbReference type="PIRSF" id="PIRSF037031">
    <property type="entry name" value="Redox_disulphide_2"/>
    <property type="match status" value="1"/>
</dbReference>
<dbReference type="Pfam" id="PF13192">
    <property type="entry name" value="Thioredoxin_3"/>
    <property type="match status" value="1"/>
</dbReference>
<feature type="domain" description="Thioredoxin-like fold" evidence="3">
    <location>
        <begin position="1"/>
        <end position="75"/>
    </location>
</feature>
<dbReference type="RefSeq" id="WP_011908441.1">
    <property type="nucleotide sequence ID" value="NZ_CP089965.1"/>
</dbReference>
<evidence type="ECO:0000313" key="4">
    <source>
        <dbReference type="EMBL" id="PTR13582.1"/>
    </source>
</evidence>
<evidence type="ECO:0000256" key="1">
    <source>
        <dbReference type="PIRSR" id="PIRSR037031-50"/>
    </source>
</evidence>
<feature type="disulfide bond" description="Redox-active" evidence="2">
    <location>
        <begin position="10"/>
        <end position="13"/>
    </location>
</feature>
<protein>
    <submittedName>
        <fullName evidence="4">Small redox-active disulfide protein 2</fullName>
    </submittedName>
</protein>
<accession>A0A2T5JTS9</accession>
<keyword evidence="2" id="KW-1015">Disulfide bond</keyword>
<proteinExistence type="predicted"/>
<dbReference type="SUPFAM" id="SSF52833">
    <property type="entry name" value="Thioredoxin-like"/>
    <property type="match status" value="1"/>
</dbReference>
<dbReference type="InterPro" id="IPR036249">
    <property type="entry name" value="Thioredoxin-like_sf"/>
</dbReference>
<dbReference type="OrthoDB" id="9800630at2"/>
<keyword evidence="5" id="KW-1185">Reference proteome</keyword>
<name>A0A2T5JTS9_9RHOB</name>
<evidence type="ECO:0000256" key="2">
    <source>
        <dbReference type="PIRSR" id="PIRSR037031-51"/>
    </source>
</evidence>
<feature type="active site" description="Nucleophile" evidence="1">
    <location>
        <position position="13"/>
    </location>
</feature>
<reference evidence="4 5" key="1">
    <citation type="submission" date="2018-04" db="EMBL/GenBank/DDBJ databases">
        <title>Genomic Encyclopedia of Type Strains, Phase III (KMG-III): the genomes of soil and plant-associated and newly described type strains.</title>
        <authorList>
            <person name="Whitman W."/>
        </authorList>
    </citation>
    <scope>NUCLEOTIDE SEQUENCE [LARGE SCALE GENOMIC DNA]</scope>
    <source>
        <strain evidence="4 5">KA25</strain>
    </source>
</reference>
<dbReference type="NCBIfam" id="TIGR00412">
    <property type="entry name" value="redox_disulf_2"/>
    <property type="match status" value="1"/>
</dbReference>
<dbReference type="AlphaFoldDB" id="A0A2T5JTS9"/>
<sequence>MIISILGSGCRKCVTLAENARAAAAAAGKPAEIVKVTDLAEIAAYGVMSTPALVVDGKLVSSGKVLTAEEIAKLL</sequence>
<evidence type="ECO:0000313" key="5">
    <source>
        <dbReference type="Proteomes" id="UP000244060"/>
    </source>
</evidence>
<dbReference type="PANTHER" id="PTHR36450:SF1">
    <property type="entry name" value="THIOREDOXIN"/>
    <property type="match status" value="1"/>
</dbReference>
<dbReference type="InterPro" id="IPR005243">
    <property type="entry name" value="THIRX-like_proc"/>
</dbReference>
<dbReference type="InterPro" id="IPR012336">
    <property type="entry name" value="Thioredoxin-like_fold"/>
</dbReference>